<protein>
    <submittedName>
        <fullName evidence="1">ABC transporter ATP-binding protein</fullName>
    </submittedName>
</protein>
<dbReference type="AlphaFoldDB" id="A0AA90UGU4"/>
<proteinExistence type="predicted"/>
<organism evidence="1 2">
    <name type="scientific">Segatella copri</name>
    <dbReference type="NCBI Taxonomy" id="165179"/>
    <lineage>
        <taxon>Bacteria</taxon>
        <taxon>Pseudomonadati</taxon>
        <taxon>Bacteroidota</taxon>
        <taxon>Bacteroidia</taxon>
        <taxon>Bacteroidales</taxon>
        <taxon>Prevotellaceae</taxon>
        <taxon>Segatella</taxon>
    </lineage>
</organism>
<sequence>MDTLNKEFWEKRDAAMKRFMASKERKRKRMEELEQMLRQDYLARTGEEPKFVNVW</sequence>
<evidence type="ECO:0000313" key="2">
    <source>
        <dbReference type="Proteomes" id="UP000442105"/>
    </source>
</evidence>
<reference evidence="2" key="1">
    <citation type="submission" date="2019-09" db="EMBL/GenBank/DDBJ databases">
        <title>Distinct polysaccharide growth profiles of human intestinal Prevotella copri isolates.</title>
        <authorList>
            <person name="Fehlner-Peach H."/>
            <person name="Magnabosco C."/>
            <person name="Raghavan V."/>
            <person name="Scher J.U."/>
            <person name="Tett A."/>
            <person name="Cox L.M."/>
            <person name="Gottsegen C."/>
            <person name="Watters A."/>
            <person name="Wiltshire- Gordon J.D."/>
            <person name="Segata N."/>
            <person name="Bonneau R."/>
            <person name="Littman D.R."/>
        </authorList>
    </citation>
    <scope>NUCLEOTIDE SEQUENCE [LARGE SCALE GENOMIC DNA]</scope>
    <source>
        <strain evidence="2">iAQ1179</strain>
    </source>
</reference>
<dbReference type="RefSeq" id="WP_153129048.1">
    <property type="nucleotide sequence ID" value="NZ_JBQHSO010000059.1"/>
</dbReference>
<dbReference type="Proteomes" id="UP000442105">
    <property type="component" value="Unassembled WGS sequence"/>
</dbReference>
<name>A0AA90UGU4_9BACT</name>
<evidence type="ECO:0000313" key="1">
    <source>
        <dbReference type="EMBL" id="MQN13529.1"/>
    </source>
</evidence>
<gene>
    <name evidence="1" type="ORF">F7D95_12135</name>
</gene>
<dbReference type="EMBL" id="VZCW01000307">
    <property type="protein sequence ID" value="MQN13529.1"/>
    <property type="molecule type" value="Genomic_DNA"/>
</dbReference>
<dbReference type="GO" id="GO:0005524">
    <property type="term" value="F:ATP binding"/>
    <property type="evidence" value="ECO:0007669"/>
    <property type="project" value="UniProtKB-KW"/>
</dbReference>
<keyword evidence="1" id="KW-0547">Nucleotide-binding</keyword>
<comment type="caution">
    <text evidence="1">The sequence shown here is derived from an EMBL/GenBank/DDBJ whole genome shotgun (WGS) entry which is preliminary data.</text>
</comment>
<accession>A0AA90UGU4</accession>
<keyword evidence="1" id="KW-0067">ATP-binding</keyword>